<dbReference type="SUPFAM" id="SSF48452">
    <property type="entry name" value="TPR-like"/>
    <property type="match status" value="1"/>
</dbReference>
<dbReference type="Gene3D" id="1.25.40.10">
    <property type="entry name" value="Tetratricopeptide repeat domain"/>
    <property type="match status" value="1"/>
</dbReference>
<dbReference type="InterPro" id="IPR019734">
    <property type="entry name" value="TPR_rpt"/>
</dbReference>
<dbReference type="InterPro" id="IPR011990">
    <property type="entry name" value="TPR-like_helical_dom_sf"/>
</dbReference>
<accession>A0A0F9W957</accession>
<organism evidence="1">
    <name type="scientific">marine sediment metagenome</name>
    <dbReference type="NCBI Taxonomy" id="412755"/>
    <lineage>
        <taxon>unclassified sequences</taxon>
        <taxon>metagenomes</taxon>
        <taxon>ecological metagenomes</taxon>
    </lineage>
</organism>
<protein>
    <submittedName>
        <fullName evidence="1">Uncharacterized protein</fullName>
    </submittedName>
</protein>
<dbReference type="AlphaFoldDB" id="A0A0F9W957"/>
<dbReference type="Pfam" id="PF14559">
    <property type="entry name" value="TPR_19"/>
    <property type="match status" value="1"/>
</dbReference>
<reference evidence="1" key="1">
    <citation type="journal article" date="2015" name="Nature">
        <title>Complex archaea that bridge the gap between prokaryotes and eukaryotes.</title>
        <authorList>
            <person name="Spang A."/>
            <person name="Saw J.H."/>
            <person name="Jorgensen S.L."/>
            <person name="Zaremba-Niedzwiedzka K."/>
            <person name="Martijn J."/>
            <person name="Lind A.E."/>
            <person name="van Eijk R."/>
            <person name="Schleper C."/>
            <person name="Guy L."/>
            <person name="Ettema T.J."/>
        </authorList>
    </citation>
    <scope>NUCLEOTIDE SEQUENCE</scope>
</reference>
<proteinExistence type="predicted"/>
<dbReference type="PROSITE" id="PS50005">
    <property type="entry name" value="TPR"/>
    <property type="match status" value="1"/>
</dbReference>
<dbReference type="SMART" id="SM00028">
    <property type="entry name" value="TPR"/>
    <property type="match status" value="1"/>
</dbReference>
<sequence length="442" mass="49210">MSGLAQGQTEQHQAEPVTQTCPDLLPLLQQNPQLPADWAQIAEQLEPLLARCLRSTEYFALRGAAQMNMGRLDRALESLERALLLNPDNGGAQVDYAQALYLQGQLFSALDLNRQLLARDDLPTGLQNVLQEREQTWRGMTRQTSLQADVLMGYDNNLNGAPEPGQITLTLSGESVVLPLNPEFRPKSGPYLNLRLGGRYRQLAPEHQHNVLVELRGRVSEDKASDLLQLDTRYAFIKPGNERSWQLNAGVSHLLFGGSPLYTATEAGGRFMPDASLGACRPQVSAIAQHQLFHNQSRLNAVESKVGVGLTCALSNRFGPQQVVAEISALNNSPVRNGRPGGSRQGWQANVDWQWQLARGVLLAQLNHTETDDKRGYSPILADGARRDIRRSYALLQYRQPLFPGRPDTLLLFNVYHQKQRSNLELFRSIDSTVEIGVSHRF</sequence>
<gene>
    <name evidence="1" type="ORF">LCGC14_0039320</name>
</gene>
<dbReference type="EMBL" id="LAZR01000008">
    <property type="protein sequence ID" value="KKO08813.1"/>
    <property type="molecule type" value="Genomic_DNA"/>
</dbReference>
<comment type="caution">
    <text evidence="1">The sequence shown here is derived from an EMBL/GenBank/DDBJ whole genome shotgun (WGS) entry which is preliminary data.</text>
</comment>
<name>A0A0F9W957_9ZZZZ</name>
<evidence type="ECO:0000313" key="1">
    <source>
        <dbReference type="EMBL" id="KKO08813.1"/>
    </source>
</evidence>